<keyword evidence="2" id="KW-1185">Reference proteome</keyword>
<accession>A0A922HNR8</accession>
<protein>
    <submittedName>
        <fullName evidence="1">Uncharacterized protein</fullName>
    </submittedName>
</protein>
<comment type="caution">
    <text evidence="1">The sequence shown here is derived from an EMBL/GenBank/DDBJ whole genome shotgun (WGS) entry which is preliminary data.</text>
</comment>
<organism evidence="1 2">
    <name type="scientific">Dermatophagoides farinae</name>
    <name type="common">American house dust mite</name>
    <dbReference type="NCBI Taxonomy" id="6954"/>
    <lineage>
        <taxon>Eukaryota</taxon>
        <taxon>Metazoa</taxon>
        <taxon>Ecdysozoa</taxon>
        <taxon>Arthropoda</taxon>
        <taxon>Chelicerata</taxon>
        <taxon>Arachnida</taxon>
        <taxon>Acari</taxon>
        <taxon>Acariformes</taxon>
        <taxon>Sarcoptiformes</taxon>
        <taxon>Astigmata</taxon>
        <taxon>Psoroptidia</taxon>
        <taxon>Analgoidea</taxon>
        <taxon>Pyroglyphidae</taxon>
        <taxon>Dermatophagoidinae</taxon>
        <taxon>Dermatophagoides</taxon>
    </lineage>
</organism>
<gene>
    <name evidence="1" type="ORF">DERF_011987</name>
</gene>
<reference evidence="1" key="2">
    <citation type="journal article" date="2022" name="Res Sq">
        <title>Comparative Genomics Reveals Insights into the Divergent Evolution of Astigmatic Mites and Household Pest Adaptations.</title>
        <authorList>
            <person name="Xiong Q."/>
            <person name="Wan A.T.-Y."/>
            <person name="Liu X.-Y."/>
            <person name="Fung C.S.-H."/>
            <person name="Xiao X."/>
            <person name="Malainual N."/>
            <person name="Hou J."/>
            <person name="Wang L."/>
            <person name="Wang M."/>
            <person name="Yang K."/>
            <person name="Cui Y."/>
            <person name="Leung E."/>
            <person name="Nong W."/>
            <person name="Shin S.-K."/>
            <person name="Au S."/>
            <person name="Jeong K.Y."/>
            <person name="Chew F.T."/>
            <person name="Hui J."/>
            <person name="Leung T.F."/>
            <person name="Tungtrongchitr A."/>
            <person name="Zhong N."/>
            <person name="Liu Z."/>
            <person name="Tsui S."/>
        </authorList>
    </citation>
    <scope>NUCLEOTIDE SEQUENCE</scope>
    <source>
        <strain evidence="1">Derf</strain>
        <tissue evidence="1">Whole organism</tissue>
    </source>
</reference>
<proteinExistence type="predicted"/>
<dbReference type="Proteomes" id="UP000790347">
    <property type="component" value="Unassembled WGS sequence"/>
</dbReference>
<evidence type="ECO:0000313" key="1">
    <source>
        <dbReference type="EMBL" id="KAH9501120.1"/>
    </source>
</evidence>
<evidence type="ECO:0000313" key="2">
    <source>
        <dbReference type="Proteomes" id="UP000790347"/>
    </source>
</evidence>
<dbReference type="AlphaFoldDB" id="A0A922HNR8"/>
<name>A0A922HNR8_DERFA</name>
<dbReference type="EMBL" id="ASGP02000006">
    <property type="protein sequence ID" value="KAH9501120.1"/>
    <property type="molecule type" value="Genomic_DNA"/>
</dbReference>
<sequence length="110" mass="12416">MAQIYRSKSSSSSLLLITIISTTLISYTCSLPVSSSSSSSSSSLVLKQKPSESPFCQSHANINQVYNIGNDIYLALNSRSIYRFDVKQKQLYKHKYDINELFGKIFSMMR</sequence>
<reference evidence="1" key="1">
    <citation type="submission" date="2013-05" db="EMBL/GenBank/DDBJ databases">
        <authorList>
            <person name="Yim A.K.Y."/>
            <person name="Chan T.F."/>
            <person name="Ji K.M."/>
            <person name="Liu X.Y."/>
            <person name="Zhou J.W."/>
            <person name="Li R.Q."/>
            <person name="Yang K.Y."/>
            <person name="Li J."/>
            <person name="Li M."/>
            <person name="Law P.T.W."/>
            <person name="Wu Y.L."/>
            <person name="Cai Z.L."/>
            <person name="Qin H."/>
            <person name="Bao Y."/>
            <person name="Leung R.K.K."/>
            <person name="Ng P.K.S."/>
            <person name="Zou J."/>
            <person name="Zhong X.J."/>
            <person name="Ran P.X."/>
            <person name="Zhong N.S."/>
            <person name="Liu Z.G."/>
            <person name="Tsui S.K.W."/>
        </authorList>
    </citation>
    <scope>NUCLEOTIDE SEQUENCE</scope>
    <source>
        <strain evidence="1">Derf</strain>
        <tissue evidence="1">Whole organism</tissue>
    </source>
</reference>